<organism evidence="6">
    <name type="scientific">hydrothermal vent metagenome</name>
    <dbReference type="NCBI Taxonomy" id="652676"/>
    <lineage>
        <taxon>unclassified sequences</taxon>
        <taxon>metagenomes</taxon>
        <taxon>ecological metagenomes</taxon>
    </lineage>
</organism>
<dbReference type="Gene3D" id="3.40.50.2300">
    <property type="match status" value="2"/>
</dbReference>
<evidence type="ECO:0000256" key="4">
    <source>
        <dbReference type="ARBA" id="ARBA00023163"/>
    </source>
</evidence>
<dbReference type="PANTHER" id="PTHR30146">
    <property type="entry name" value="LACI-RELATED TRANSCRIPTIONAL REPRESSOR"/>
    <property type="match status" value="1"/>
</dbReference>
<dbReference type="CDD" id="cd01392">
    <property type="entry name" value="HTH_LacI"/>
    <property type="match status" value="1"/>
</dbReference>
<evidence type="ECO:0000256" key="1">
    <source>
        <dbReference type="ARBA" id="ARBA00022491"/>
    </source>
</evidence>
<dbReference type="EMBL" id="UOED01000115">
    <property type="protein sequence ID" value="VAV97220.1"/>
    <property type="molecule type" value="Genomic_DNA"/>
</dbReference>
<reference evidence="6" key="1">
    <citation type="submission" date="2018-06" db="EMBL/GenBank/DDBJ databases">
        <authorList>
            <person name="Zhirakovskaya E."/>
        </authorList>
    </citation>
    <scope>NUCLEOTIDE SEQUENCE</scope>
</reference>
<dbReference type="Pfam" id="PF00356">
    <property type="entry name" value="LacI"/>
    <property type="match status" value="1"/>
</dbReference>
<evidence type="ECO:0000256" key="3">
    <source>
        <dbReference type="ARBA" id="ARBA00023125"/>
    </source>
</evidence>
<dbReference type="Pfam" id="PF13377">
    <property type="entry name" value="Peripla_BP_3"/>
    <property type="match status" value="1"/>
</dbReference>
<keyword evidence="4" id="KW-0804">Transcription</keyword>
<keyword evidence="2" id="KW-0805">Transcription regulation</keyword>
<dbReference type="GO" id="GO:0000976">
    <property type="term" value="F:transcription cis-regulatory region binding"/>
    <property type="evidence" value="ECO:0007669"/>
    <property type="project" value="TreeGrafter"/>
</dbReference>
<evidence type="ECO:0000313" key="6">
    <source>
        <dbReference type="EMBL" id="VAV97220.1"/>
    </source>
</evidence>
<keyword evidence="3" id="KW-0238">DNA-binding</keyword>
<dbReference type="AlphaFoldDB" id="A0A3B0RUT0"/>
<proteinExistence type="predicted"/>
<accession>A0A3B0RUT0</accession>
<dbReference type="InterPro" id="IPR000843">
    <property type="entry name" value="HTH_LacI"/>
</dbReference>
<feature type="domain" description="HTH lacI-type" evidence="5">
    <location>
        <begin position="7"/>
        <end position="63"/>
    </location>
</feature>
<dbReference type="PROSITE" id="PS50932">
    <property type="entry name" value="HTH_LACI_2"/>
    <property type="match status" value="1"/>
</dbReference>
<dbReference type="SUPFAM" id="SSF53822">
    <property type="entry name" value="Periplasmic binding protein-like I"/>
    <property type="match status" value="1"/>
</dbReference>
<dbReference type="InterPro" id="IPR046335">
    <property type="entry name" value="LacI/GalR-like_sensor"/>
</dbReference>
<evidence type="ECO:0000256" key="2">
    <source>
        <dbReference type="ARBA" id="ARBA00023015"/>
    </source>
</evidence>
<dbReference type="Gene3D" id="1.10.260.40">
    <property type="entry name" value="lambda repressor-like DNA-binding domains"/>
    <property type="match status" value="1"/>
</dbReference>
<gene>
    <name evidence="6" type="ORF">MNBD_ALPHA02-1800</name>
</gene>
<keyword evidence="1" id="KW-0678">Repressor</keyword>
<protein>
    <submittedName>
        <fullName evidence="6">Ribose operon repressor</fullName>
    </submittedName>
</protein>
<dbReference type="CDD" id="cd06267">
    <property type="entry name" value="PBP1_LacI_sugar_binding-like"/>
    <property type="match status" value="1"/>
</dbReference>
<dbReference type="SUPFAM" id="SSF47413">
    <property type="entry name" value="lambda repressor-like DNA-binding domains"/>
    <property type="match status" value="1"/>
</dbReference>
<dbReference type="InterPro" id="IPR028082">
    <property type="entry name" value="Peripla_BP_I"/>
</dbReference>
<dbReference type="GO" id="GO:0003700">
    <property type="term" value="F:DNA-binding transcription factor activity"/>
    <property type="evidence" value="ECO:0007669"/>
    <property type="project" value="TreeGrafter"/>
</dbReference>
<sequence length="345" mass="38166">MAQRKRATINDIAKSVGVNPSTVSRALNPSSKSKISPKVIKKITVAASKLGYYRNRAAAMLVQKKSYTIGAIIPDLQNPVFPPMIRGLQDVFDKAGYTLILSNSENNKDFADIALSKFQEWAVDGCVLATANREDDIIKKCIQNDISLVLINRTVDDNDVSSVITDDIVGIRSAFNHLVELGHKNIAHIAGPQDTSTGFERYREYISCMKMNDFKDALVEYTDAYNIEEGRLAFQRLWNAEPKVTAIIAGNDLIALGCIDAMHELDLVCPRDVSLVGYNDIPFVNRIKPALTTVSIPKYNIGVRAAEELLKQLDSPDNKDAKKEVIKLQTELVVRESTAAPRKSV</sequence>
<dbReference type="PANTHER" id="PTHR30146:SF148">
    <property type="entry name" value="HTH-TYPE TRANSCRIPTIONAL REPRESSOR PURR-RELATED"/>
    <property type="match status" value="1"/>
</dbReference>
<name>A0A3B0RUT0_9ZZZZ</name>
<dbReference type="SMART" id="SM00354">
    <property type="entry name" value="HTH_LACI"/>
    <property type="match status" value="1"/>
</dbReference>
<dbReference type="InterPro" id="IPR010982">
    <property type="entry name" value="Lambda_DNA-bd_dom_sf"/>
</dbReference>
<evidence type="ECO:0000259" key="5">
    <source>
        <dbReference type="PROSITE" id="PS50932"/>
    </source>
</evidence>